<evidence type="ECO:0000256" key="1">
    <source>
        <dbReference type="PIRSR" id="PIRSR037031-50"/>
    </source>
</evidence>
<feature type="disulfide bond" description="Redox-active" evidence="2">
    <location>
        <begin position="10"/>
        <end position="13"/>
    </location>
</feature>
<evidence type="ECO:0000313" key="4">
    <source>
        <dbReference type="EMBL" id="HGQ85330.1"/>
    </source>
</evidence>
<dbReference type="InterPro" id="IPR005243">
    <property type="entry name" value="THIRX-like_proc"/>
</dbReference>
<dbReference type="EMBL" id="DSZN01000055">
    <property type="protein sequence ID" value="HGQ85330.1"/>
    <property type="molecule type" value="Genomic_DNA"/>
</dbReference>
<feature type="domain" description="Thioredoxin-like fold" evidence="3">
    <location>
        <begin position="1"/>
        <end position="75"/>
    </location>
</feature>
<dbReference type="InterPro" id="IPR036249">
    <property type="entry name" value="Thioredoxin-like_sf"/>
</dbReference>
<dbReference type="AlphaFoldDB" id="A0A7C4JR67"/>
<dbReference type="Pfam" id="PF13192">
    <property type="entry name" value="Thioredoxin_3"/>
    <property type="match status" value="1"/>
</dbReference>
<comment type="caution">
    <text evidence="4">The sequence shown here is derived from an EMBL/GenBank/DDBJ whole genome shotgun (WGS) entry which is preliminary data.</text>
</comment>
<dbReference type="PANTHER" id="PTHR36450">
    <property type="entry name" value="THIOREDOXIN"/>
    <property type="match status" value="1"/>
</dbReference>
<feature type="active site" description="Nucleophile" evidence="1">
    <location>
        <position position="10"/>
    </location>
</feature>
<reference evidence="4" key="1">
    <citation type="journal article" date="2020" name="mSystems">
        <title>Genome- and Community-Level Interaction Insights into Carbon Utilization and Element Cycling Functions of Hydrothermarchaeota in Hydrothermal Sediment.</title>
        <authorList>
            <person name="Zhou Z."/>
            <person name="Liu Y."/>
            <person name="Xu W."/>
            <person name="Pan J."/>
            <person name="Luo Z.H."/>
            <person name="Li M."/>
        </authorList>
    </citation>
    <scope>NUCLEOTIDE SEQUENCE [LARGE SCALE GENOMIC DNA]</scope>
    <source>
        <strain evidence="4">SpSt-6</strain>
    </source>
</reference>
<accession>A0A7C4JR67</accession>
<sequence>MEIIVAGPGCPRCMTTENNVKKACEELGLEAKITHLTDVKLFPQLGIIFTPAVVINGQVVVSGKVPTVEELKEILSKFAK</sequence>
<gene>
    <name evidence="4" type="ORF">ENT66_02925</name>
</gene>
<keyword evidence="2" id="KW-0676">Redox-active center</keyword>
<dbReference type="PANTHER" id="PTHR36450:SF1">
    <property type="entry name" value="THIOREDOXIN"/>
    <property type="match status" value="1"/>
</dbReference>
<protein>
    <submittedName>
        <fullName evidence="4">Thioredoxin family protein</fullName>
    </submittedName>
</protein>
<name>A0A7C4JR67_9BACT</name>
<feature type="active site" description="Nucleophile" evidence="1">
    <location>
        <position position="13"/>
    </location>
</feature>
<dbReference type="Gene3D" id="3.40.30.10">
    <property type="entry name" value="Glutaredoxin"/>
    <property type="match status" value="1"/>
</dbReference>
<keyword evidence="2" id="KW-1015">Disulfide bond</keyword>
<proteinExistence type="predicted"/>
<dbReference type="InterPro" id="IPR012336">
    <property type="entry name" value="Thioredoxin-like_fold"/>
</dbReference>
<organism evidence="4">
    <name type="scientific">Thermodesulfobacterium geofontis</name>
    <dbReference type="NCBI Taxonomy" id="1295609"/>
    <lineage>
        <taxon>Bacteria</taxon>
        <taxon>Pseudomonadati</taxon>
        <taxon>Thermodesulfobacteriota</taxon>
        <taxon>Thermodesulfobacteria</taxon>
        <taxon>Thermodesulfobacteriales</taxon>
        <taxon>Thermodesulfobacteriaceae</taxon>
        <taxon>Thermodesulfobacterium</taxon>
    </lineage>
</organism>
<dbReference type="SUPFAM" id="SSF52833">
    <property type="entry name" value="Thioredoxin-like"/>
    <property type="match status" value="1"/>
</dbReference>
<dbReference type="PIRSF" id="PIRSF037031">
    <property type="entry name" value="Redox_disulphide_2"/>
    <property type="match status" value="1"/>
</dbReference>
<evidence type="ECO:0000259" key="3">
    <source>
        <dbReference type="Pfam" id="PF13192"/>
    </source>
</evidence>
<dbReference type="NCBIfam" id="TIGR00412">
    <property type="entry name" value="redox_disulf_2"/>
    <property type="match status" value="1"/>
</dbReference>
<evidence type="ECO:0000256" key="2">
    <source>
        <dbReference type="PIRSR" id="PIRSR037031-51"/>
    </source>
</evidence>